<evidence type="ECO:0000313" key="3">
    <source>
        <dbReference type="Proteomes" id="UP001152795"/>
    </source>
</evidence>
<dbReference type="Proteomes" id="UP001152795">
    <property type="component" value="Unassembled WGS sequence"/>
</dbReference>
<feature type="domain" description="Reverse transcriptase Ty1/copia-type" evidence="1">
    <location>
        <begin position="191"/>
        <end position="269"/>
    </location>
</feature>
<dbReference type="EMBL" id="CACRXK020012271">
    <property type="protein sequence ID" value="CAB4023016.1"/>
    <property type="molecule type" value="Genomic_DNA"/>
</dbReference>
<dbReference type="InterPro" id="IPR013103">
    <property type="entry name" value="RVT_2"/>
</dbReference>
<dbReference type="InterPro" id="IPR043502">
    <property type="entry name" value="DNA/RNA_pol_sf"/>
</dbReference>
<protein>
    <recommendedName>
        <fullName evidence="1">Reverse transcriptase Ty1/copia-type domain-containing protein</fullName>
    </recommendedName>
</protein>
<sequence>YGTETKGYRFYDPQNSRADKHVTLKLSNDNDVVVEDDQADAEINERQPVRERRAPDRFGEWVTIASTDVVEPTTHDVRELPKDQKAVGCKWVFKVKHNADGSIERHKARLVAQCFSQRYGVDYDETFSPVVRFESIRTVIALSVQKGLKLHQVDVTAAFLNGELEDEVYVKQSEGLEVKGKQTSEEDGDIFIVAIHVDDIILAGKTDEKIAKVKESIAERFQVKDMGELQYILGLQVIQEDGKVWIGQPTYTASIIKKYDMENCKPVETHVNLSSKLVSAMEDSELFNKEEYQSAVVSLLYLSSATRPDITFAVNNVAKFSANPTNEHWTAVKRIFRYLKGTVNYGLLYSENASPDCVGFSDADWAGDLNDRKSTSGYRFQINGAAVSWRSKKKTCVALSTAEAEYVAFSAAAQEALWMGQLLTDLNVNIDEPVTIYEGNQSAIAMSKNLQFHGRSKHIDIKYHFVRDQVEKKTLTVLYCPTGSMLADLFTKGIAKEQFKKLRELTGVAIKPK</sequence>
<dbReference type="SUPFAM" id="SSF56672">
    <property type="entry name" value="DNA/RNA polymerases"/>
    <property type="match status" value="1"/>
</dbReference>
<evidence type="ECO:0000313" key="2">
    <source>
        <dbReference type="EMBL" id="CAB4023016.1"/>
    </source>
</evidence>
<name>A0A6S7IYL0_PARCT</name>
<dbReference type="PANTHER" id="PTHR11439">
    <property type="entry name" value="GAG-POL-RELATED RETROTRANSPOSON"/>
    <property type="match status" value="1"/>
</dbReference>
<dbReference type="Pfam" id="PF07727">
    <property type="entry name" value="RVT_2"/>
    <property type="match status" value="2"/>
</dbReference>
<organism evidence="2 3">
    <name type="scientific">Paramuricea clavata</name>
    <name type="common">Red gorgonian</name>
    <name type="synonym">Violescent sea-whip</name>
    <dbReference type="NCBI Taxonomy" id="317549"/>
    <lineage>
        <taxon>Eukaryota</taxon>
        <taxon>Metazoa</taxon>
        <taxon>Cnidaria</taxon>
        <taxon>Anthozoa</taxon>
        <taxon>Octocorallia</taxon>
        <taxon>Malacalcyonacea</taxon>
        <taxon>Plexauridae</taxon>
        <taxon>Paramuricea</taxon>
    </lineage>
</organism>
<accession>A0A6S7IYL0</accession>
<dbReference type="PANTHER" id="PTHR11439:SF483">
    <property type="entry name" value="PEPTIDE SYNTHASE GLIP-LIKE, PUTATIVE (AFU_ORTHOLOGUE AFUA_3G12920)-RELATED"/>
    <property type="match status" value="1"/>
</dbReference>
<reference evidence="2" key="1">
    <citation type="submission" date="2020-04" db="EMBL/GenBank/DDBJ databases">
        <authorList>
            <person name="Alioto T."/>
            <person name="Alioto T."/>
            <person name="Gomez Garrido J."/>
        </authorList>
    </citation>
    <scope>NUCLEOTIDE SEQUENCE</scope>
    <source>
        <strain evidence="2">A484AB</strain>
    </source>
</reference>
<dbReference type="OrthoDB" id="430476at2759"/>
<comment type="caution">
    <text evidence="2">The sequence shown here is derived from an EMBL/GenBank/DDBJ whole genome shotgun (WGS) entry which is preliminary data.</text>
</comment>
<gene>
    <name evidence="2" type="ORF">PACLA_8A020547</name>
</gene>
<evidence type="ECO:0000259" key="1">
    <source>
        <dbReference type="Pfam" id="PF07727"/>
    </source>
</evidence>
<feature type="domain" description="Reverse transcriptase Ty1/copia-type" evidence="1">
    <location>
        <begin position="74"/>
        <end position="182"/>
    </location>
</feature>
<dbReference type="CDD" id="cd09272">
    <property type="entry name" value="RNase_HI_RT_Ty1"/>
    <property type="match status" value="1"/>
</dbReference>
<dbReference type="AlphaFoldDB" id="A0A6S7IYL0"/>
<proteinExistence type="predicted"/>
<feature type="non-terminal residue" evidence="2">
    <location>
        <position position="1"/>
    </location>
</feature>
<keyword evidence="3" id="KW-1185">Reference proteome</keyword>